<feature type="domain" description="Trigger factor C-terminal" evidence="11">
    <location>
        <begin position="258"/>
        <end position="409"/>
    </location>
</feature>
<evidence type="ECO:0000256" key="3">
    <source>
        <dbReference type="ARBA" id="ARBA00013194"/>
    </source>
</evidence>
<evidence type="ECO:0000256" key="6">
    <source>
        <dbReference type="ARBA" id="ARBA00023186"/>
    </source>
</evidence>
<dbReference type="PANTHER" id="PTHR30560">
    <property type="entry name" value="TRIGGER FACTOR CHAPERONE AND PEPTIDYL-PROLYL CIS/TRANS ISOMERASE"/>
    <property type="match status" value="1"/>
</dbReference>
<evidence type="ECO:0000256" key="7">
    <source>
        <dbReference type="ARBA" id="ARBA00023235"/>
    </source>
</evidence>
<keyword evidence="7 9" id="KW-0413">Isomerase</keyword>
<comment type="subcellular location">
    <subcellularLocation>
        <location evidence="9">Cytoplasm</location>
    </subcellularLocation>
    <text evidence="9">About half TF is bound to the ribosome near the polypeptide exit tunnel while the other half is free in the cytoplasm.</text>
</comment>
<dbReference type="InterPro" id="IPR008881">
    <property type="entry name" value="Trigger_fac_ribosome-bd_bac"/>
</dbReference>
<dbReference type="SUPFAM" id="SSF54534">
    <property type="entry name" value="FKBP-like"/>
    <property type="match status" value="1"/>
</dbReference>
<dbReference type="Gene3D" id="1.10.3120.10">
    <property type="entry name" value="Trigger factor, C-terminal domain"/>
    <property type="match status" value="1"/>
</dbReference>
<proteinExistence type="inferred from homology"/>
<evidence type="ECO:0000256" key="2">
    <source>
        <dbReference type="ARBA" id="ARBA00005464"/>
    </source>
</evidence>
<organism evidence="12 13">
    <name type="scientific">Prosthecochloris ethylica</name>
    <dbReference type="NCBI Taxonomy" id="2743976"/>
    <lineage>
        <taxon>Bacteria</taxon>
        <taxon>Pseudomonadati</taxon>
        <taxon>Chlorobiota</taxon>
        <taxon>Chlorobiia</taxon>
        <taxon>Chlorobiales</taxon>
        <taxon>Chlorobiaceae</taxon>
        <taxon>Prosthecochloris</taxon>
    </lineage>
</organism>
<keyword evidence="9" id="KW-0132">Cell division</keyword>
<dbReference type="HAMAP" id="MF_00303">
    <property type="entry name" value="Trigger_factor_Tig"/>
    <property type="match status" value="1"/>
</dbReference>
<evidence type="ECO:0000256" key="9">
    <source>
        <dbReference type="HAMAP-Rule" id="MF_00303"/>
    </source>
</evidence>
<comment type="domain">
    <text evidence="9">Consists of 3 domains; the N-terminus binds the ribosome, the middle domain has PPIase activity, while the C-terminus has intrinsic chaperone activity on its own.</text>
</comment>
<evidence type="ECO:0000313" key="13">
    <source>
        <dbReference type="Proteomes" id="UP000619838"/>
    </source>
</evidence>
<keyword evidence="6 9" id="KW-0143">Chaperone</keyword>
<reference evidence="12 13" key="1">
    <citation type="journal article" date="2020" name="Microorganisms">
        <title>Simultaneous Genome Sequencing of Prosthecochloris ethylica and Desulfuromonas acetoxidans within a Syntrophic Mixture Reveals Unique Pili and Protein Interactions.</title>
        <authorList>
            <person name="Kyndt J.A."/>
            <person name="Van Beeumen J.J."/>
            <person name="Meyer T.E."/>
        </authorList>
    </citation>
    <scope>NUCLEOTIDE SEQUENCE [LARGE SCALE GENOMIC DNA]</scope>
    <source>
        <strain evidence="12 13">N3</strain>
    </source>
</reference>
<keyword evidence="9" id="KW-0131">Cell cycle</keyword>
<dbReference type="NCBIfam" id="TIGR00115">
    <property type="entry name" value="tig"/>
    <property type="match status" value="1"/>
</dbReference>
<dbReference type="InterPro" id="IPR046357">
    <property type="entry name" value="PPIase_dom_sf"/>
</dbReference>
<dbReference type="PANTHER" id="PTHR30560:SF3">
    <property type="entry name" value="TRIGGER FACTOR-LIKE PROTEIN TIG, CHLOROPLASTIC"/>
    <property type="match status" value="1"/>
</dbReference>
<dbReference type="Gene3D" id="3.30.70.1050">
    <property type="entry name" value="Trigger factor ribosome-binding domain"/>
    <property type="match status" value="1"/>
</dbReference>
<sequence>MQHTIKNVSETEQQLEIILPAEEFNPEVEKEIQDAKRTIQIKGFRKGHAPAGLIRKLMGQAIEAKVAEQLASKHFGDIAEKESIKPASRAQLDDYSFEGEQLTINLSYEVHPEFELKDYNDYSFVENIYTVTDEDVENEINLILKGHGTLVSVDDAAEEKDTVIADLVKMDADGNELEDQKTENHSFNLEYLPADNPFKEALIGAKADSTVKVETKPENEDDEKFTYEVSVKEVKRMELPELTEELLKEITGGKFEDIDKFRQDVRQQLEEHFSQKSEQDLLEAISSKLIEENPVPTPSAMVDSFENMLIENAKRQFGGSFPEGFDDKELRASMRPNAVKHAQWMLISQKIAETNSLEVSDEDIKEFAEKEAEKNPGVNAEDLVKTYMSTEFRDYVTDSILKDKIYGLIKSQVTIEGKNTPLPKHGEG</sequence>
<evidence type="ECO:0000256" key="1">
    <source>
        <dbReference type="ARBA" id="ARBA00000971"/>
    </source>
</evidence>
<dbReference type="RefSeq" id="WP_175186892.1">
    <property type="nucleotide sequence ID" value="NZ_JABVZQ010000002.1"/>
</dbReference>
<comment type="caution">
    <text evidence="12">The sequence shown here is derived from an EMBL/GenBank/DDBJ whole genome shotgun (WGS) entry which is preliminary data.</text>
</comment>
<dbReference type="SUPFAM" id="SSF102735">
    <property type="entry name" value="Trigger factor ribosome-binding domain"/>
    <property type="match status" value="1"/>
</dbReference>
<evidence type="ECO:0000259" key="11">
    <source>
        <dbReference type="Pfam" id="PF05698"/>
    </source>
</evidence>
<dbReference type="InterPro" id="IPR036611">
    <property type="entry name" value="Trigger_fac_ribosome-bd_sf"/>
</dbReference>
<dbReference type="InterPro" id="IPR005215">
    <property type="entry name" value="Trig_fac"/>
</dbReference>
<accession>A0ABR9XNT4</accession>
<gene>
    <name evidence="9 12" type="primary">tig</name>
    <name evidence="12" type="ORF">INT08_00610</name>
</gene>
<dbReference type="PIRSF" id="PIRSF003095">
    <property type="entry name" value="Trigger_factor"/>
    <property type="match status" value="1"/>
</dbReference>
<evidence type="ECO:0000313" key="12">
    <source>
        <dbReference type="EMBL" id="MBF0635682.1"/>
    </source>
</evidence>
<dbReference type="Proteomes" id="UP000619838">
    <property type="component" value="Unassembled WGS sequence"/>
</dbReference>
<dbReference type="EC" id="5.2.1.8" evidence="3 9"/>
<keyword evidence="13" id="KW-1185">Reference proteome</keyword>
<evidence type="ECO:0000259" key="10">
    <source>
        <dbReference type="Pfam" id="PF05697"/>
    </source>
</evidence>
<evidence type="ECO:0000256" key="8">
    <source>
        <dbReference type="ARBA" id="ARBA00029986"/>
    </source>
</evidence>
<dbReference type="Gene3D" id="3.10.50.40">
    <property type="match status" value="1"/>
</dbReference>
<comment type="function">
    <text evidence="9">Involved in protein export. Acts as a chaperone by maintaining the newly synthesized protein in an open conformation. Functions as a peptidyl-prolyl cis-trans isomerase.</text>
</comment>
<dbReference type="Pfam" id="PF05697">
    <property type="entry name" value="Trigger_N"/>
    <property type="match status" value="1"/>
</dbReference>
<keyword evidence="5 9" id="KW-0697">Rotamase</keyword>
<protein>
    <recommendedName>
        <fullName evidence="4 9">Trigger factor</fullName>
        <shortName evidence="9">TF</shortName>
        <ecNumber evidence="3 9">5.2.1.8</ecNumber>
    </recommendedName>
    <alternativeName>
        <fullName evidence="8 9">PPIase</fullName>
    </alternativeName>
</protein>
<name>A0ABR9XNT4_9CHLB</name>
<dbReference type="EMBL" id="JADGII010000001">
    <property type="protein sequence ID" value="MBF0635682.1"/>
    <property type="molecule type" value="Genomic_DNA"/>
</dbReference>
<keyword evidence="9" id="KW-0963">Cytoplasm</keyword>
<dbReference type="InterPro" id="IPR027304">
    <property type="entry name" value="Trigger_fact/SurA_dom_sf"/>
</dbReference>
<comment type="catalytic activity">
    <reaction evidence="1 9">
        <text>[protein]-peptidylproline (omega=180) = [protein]-peptidylproline (omega=0)</text>
        <dbReference type="Rhea" id="RHEA:16237"/>
        <dbReference type="Rhea" id="RHEA-COMP:10747"/>
        <dbReference type="Rhea" id="RHEA-COMP:10748"/>
        <dbReference type="ChEBI" id="CHEBI:83833"/>
        <dbReference type="ChEBI" id="CHEBI:83834"/>
        <dbReference type="EC" id="5.2.1.8"/>
    </reaction>
</comment>
<dbReference type="GO" id="GO:0003755">
    <property type="term" value="F:peptidyl-prolyl cis-trans isomerase activity"/>
    <property type="evidence" value="ECO:0007669"/>
    <property type="project" value="UniProtKB-EC"/>
</dbReference>
<dbReference type="InterPro" id="IPR008880">
    <property type="entry name" value="Trigger_fac_C"/>
</dbReference>
<evidence type="ECO:0000256" key="4">
    <source>
        <dbReference type="ARBA" id="ARBA00016902"/>
    </source>
</evidence>
<dbReference type="InterPro" id="IPR037041">
    <property type="entry name" value="Trigger_fac_C_sf"/>
</dbReference>
<evidence type="ECO:0000256" key="5">
    <source>
        <dbReference type="ARBA" id="ARBA00023110"/>
    </source>
</evidence>
<dbReference type="Pfam" id="PF05698">
    <property type="entry name" value="Trigger_C"/>
    <property type="match status" value="1"/>
</dbReference>
<dbReference type="SUPFAM" id="SSF109998">
    <property type="entry name" value="Triger factor/SurA peptide-binding domain-like"/>
    <property type="match status" value="1"/>
</dbReference>
<feature type="domain" description="Trigger factor ribosome-binding bacterial" evidence="10">
    <location>
        <begin position="1"/>
        <end position="141"/>
    </location>
</feature>
<comment type="similarity">
    <text evidence="2 9">Belongs to the FKBP-type PPIase family. Tig subfamily.</text>
</comment>